<evidence type="ECO:0000256" key="2">
    <source>
        <dbReference type="ARBA" id="ARBA00013855"/>
    </source>
</evidence>
<dbReference type="EMBL" id="BAAAQR010000012">
    <property type="protein sequence ID" value="GAA2152382.1"/>
    <property type="molecule type" value="Genomic_DNA"/>
</dbReference>
<evidence type="ECO:0000256" key="1">
    <source>
        <dbReference type="ARBA" id="ARBA00009369"/>
    </source>
</evidence>
<gene>
    <name evidence="7" type="primary">mreC</name>
    <name evidence="7" type="ORF">GCM10009844_35670</name>
</gene>
<organism evidence="7 8">
    <name type="scientific">Nocardioides koreensis</name>
    <dbReference type="NCBI Taxonomy" id="433651"/>
    <lineage>
        <taxon>Bacteria</taxon>
        <taxon>Bacillati</taxon>
        <taxon>Actinomycetota</taxon>
        <taxon>Actinomycetes</taxon>
        <taxon>Propionibacteriales</taxon>
        <taxon>Nocardioidaceae</taxon>
        <taxon>Nocardioides</taxon>
    </lineage>
</organism>
<dbReference type="InterPro" id="IPR007221">
    <property type="entry name" value="MreC"/>
</dbReference>
<dbReference type="Pfam" id="PF04085">
    <property type="entry name" value="MreC"/>
    <property type="match status" value="1"/>
</dbReference>
<dbReference type="PANTHER" id="PTHR34138">
    <property type="entry name" value="CELL SHAPE-DETERMINING PROTEIN MREC"/>
    <property type="match status" value="1"/>
</dbReference>
<dbReference type="PIRSF" id="PIRSF038471">
    <property type="entry name" value="MreC"/>
    <property type="match status" value="1"/>
</dbReference>
<proteinExistence type="inferred from homology"/>
<dbReference type="Gene3D" id="2.40.10.350">
    <property type="entry name" value="Rod shape-determining protein MreC, domain 2"/>
    <property type="match status" value="1"/>
</dbReference>
<feature type="domain" description="Rod shape-determining protein MreC beta-barrel core" evidence="6">
    <location>
        <begin position="159"/>
        <end position="304"/>
    </location>
</feature>
<accession>A0ABN3A238</accession>
<comment type="function">
    <text evidence="5">Involved in formation and maintenance of cell shape.</text>
</comment>
<evidence type="ECO:0000256" key="4">
    <source>
        <dbReference type="ARBA" id="ARBA00032089"/>
    </source>
</evidence>
<evidence type="ECO:0000313" key="8">
    <source>
        <dbReference type="Proteomes" id="UP001501771"/>
    </source>
</evidence>
<name>A0ABN3A238_9ACTN</name>
<dbReference type="InterPro" id="IPR042177">
    <property type="entry name" value="Cell/Rod_1"/>
</dbReference>
<dbReference type="Proteomes" id="UP001501771">
    <property type="component" value="Unassembled WGS sequence"/>
</dbReference>
<evidence type="ECO:0000256" key="3">
    <source>
        <dbReference type="ARBA" id="ARBA00022960"/>
    </source>
</evidence>
<protein>
    <recommendedName>
        <fullName evidence="2 5">Cell shape-determining protein MreC</fullName>
    </recommendedName>
    <alternativeName>
        <fullName evidence="4 5">Cell shape protein MreC</fullName>
    </alternativeName>
</protein>
<evidence type="ECO:0000313" key="7">
    <source>
        <dbReference type="EMBL" id="GAA2152382.1"/>
    </source>
</evidence>
<evidence type="ECO:0000256" key="5">
    <source>
        <dbReference type="PIRNR" id="PIRNR038471"/>
    </source>
</evidence>
<dbReference type="InterPro" id="IPR055342">
    <property type="entry name" value="MreC_beta-barrel_core"/>
</dbReference>
<dbReference type="RefSeq" id="WP_344155441.1">
    <property type="nucleotide sequence ID" value="NZ_BAAAQR010000012.1"/>
</dbReference>
<dbReference type="InterPro" id="IPR042175">
    <property type="entry name" value="Cell/Rod_MreC_2"/>
</dbReference>
<dbReference type="PANTHER" id="PTHR34138:SF1">
    <property type="entry name" value="CELL SHAPE-DETERMINING PROTEIN MREC"/>
    <property type="match status" value="1"/>
</dbReference>
<keyword evidence="8" id="KW-1185">Reference proteome</keyword>
<comment type="caution">
    <text evidence="7">The sequence shown here is derived from an EMBL/GenBank/DDBJ whole genome shotgun (WGS) entry which is preliminary data.</text>
</comment>
<sequence length="323" mass="34428">MGLDKLGHRTARLGRFRGRRERRWSGAGRLDERSRPSRSLLVALVLASLTLITLDYHGGDDSPVESARRGVGEVFGPVETGTATAIRPFTAVPDWFRSRGDLNDDVARLEAENSRLRSQAATADYDRNRLQEYDGLTAAADDLGYALVPARVVALGPAQSFSDAVTIDAGSRAGIRPDMTVINNDGLVGRVLRVTSTTATVLLVVDTDSVVGGRVGESMEVGFLHGRGVVGDAGRLDLELVDESEVPAKHDTVVTWGSEDGAPYVAGVPVGRVTSVYSSVRESTQRAVIDPYVDFGSLDLVGVVVPSGTHSDRAVIEADGSMR</sequence>
<dbReference type="Gene3D" id="2.40.10.340">
    <property type="entry name" value="Rod shape-determining protein MreC, domain 1"/>
    <property type="match status" value="1"/>
</dbReference>
<comment type="similarity">
    <text evidence="1 5">Belongs to the MreC family.</text>
</comment>
<evidence type="ECO:0000259" key="6">
    <source>
        <dbReference type="Pfam" id="PF04085"/>
    </source>
</evidence>
<reference evidence="7 8" key="1">
    <citation type="journal article" date="2019" name="Int. J. Syst. Evol. Microbiol.">
        <title>The Global Catalogue of Microorganisms (GCM) 10K type strain sequencing project: providing services to taxonomists for standard genome sequencing and annotation.</title>
        <authorList>
            <consortium name="The Broad Institute Genomics Platform"/>
            <consortium name="The Broad Institute Genome Sequencing Center for Infectious Disease"/>
            <person name="Wu L."/>
            <person name="Ma J."/>
        </authorList>
    </citation>
    <scope>NUCLEOTIDE SEQUENCE [LARGE SCALE GENOMIC DNA]</scope>
    <source>
        <strain evidence="7 8">JCM 16022</strain>
    </source>
</reference>
<keyword evidence="3 5" id="KW-0133">Cell shape</keyword>